<accession>A0A8H5M5G6</accession>
<evidence type="ECO:0000313" key="5">
    <source>
        <dbReference type="EMBL" id="KAF5381442.1"/>
    </source>
</evidence>
<feature type="compositionally biased region" description="Low complexity" evidence="3">
    <location>
        <begin position="126"/>
        <end position="155"/>
    </location>
</feature>
<organism evidence="5 6">
    <name type="scientific">Collybiopsis confluens</name>
    <dbReference type="NCBI Taxonomy" id="2823264"/>
    <lineage>
        <taxon>Eukaryota</taxon>
        <taxon>Fungi</taxon>
        <taxon>Dikarya</taxon>
        <taxon>Basidiomycota</taxon>
        <taxon>Agaricomycotina</taxon>
        <taxon>Agaricomycetes</taxon>
        <taxon>Agaricomycetidae</taxon>
        <taxon>Agaricales</taxon>
        <taxon>Marasmiineae</taxon>
        <taxon>Omphalotaceae</taxon>
        <taxon>Collybiopsis</taxon>
    </lineage>
</organism>
<keyword evidence="6" id="KW-1185">Reference proteome</keyword>
<sequence>MVRRASTSRREHTLKANPGAKEAAQIVLNIRKTWKNTAKSSTEKVWPPGVEAVLLEGLQAFRIDPRKEFKRFPRRNCFLAKYIKEHTGYDRTPKQVGSRLQQLRDSCKDEQVLQLLTRKNFEDRSGSWGSPSSYSSASDFSGSRSSSSTTTPYSPETRTNHYEIPPSQILAHNTVNIQFKDSPKSAYESGSTLISLDLEHVSMEVPLDCWRDPIVSLRMTYPLDLTEHYCVFNLVVHGEVKHSEHATLSLRWVSLPAEDADAGQIYIYDTLFLPQSWESILSSYEPESYQVFQYIVKHKSDNKIITSNGPAFGSSDLDIVQTIVYNFQNWADFGIGSLMYPPETEDYRDLYLPGMFTGAATSVTPDVLGLNTSAFAIKPDPSYDGRAHFPIQDLPKSYEVKVFPLSPPRGYPQANSPEMYPSGSQSLPLYQQSGTSSAIDEHSSSETILNDSLSTVPPREIDAGSYTFDLSDLPGSPPSFIDSMIYPNDDSNSTDREMELYPHSSSRSAIHPSLGWEDQIQSQMDRGSQRFQPTSNPGIVEYGVQYFWHSPTQADHDGYGAGIVTAECEAAVQTTYLKDGEVSVAEGVGSEAAASLSARVTVGDFGNIHRVPNQHVPNAQVVDSASGSVSDDQKAAQSVKDVTMISEATQIYYVRPLAWPE</sequence>
<comment type="caution">
    <text evidence="5">The sequence shown here is derived from an EMBL/GenBank/DDBJ whole genome shotgun (WGS) entry which is preliminary data.</text>
</comment>
<dbReference type="EMBL" id="JAACJN010000058">
    <property type="protein sequence ID" value="KAF5381442.1"/>
    <property type="molecule type" value="Genomic_DNA"/>
</dbReference>
<dbReference type="SMART" id="SM00426">
    <property type="entry name" value="TEA"/>
    <property type="match status" value="1"/>
</dbReference>
<dbReference type="InterPro" id="IPR000818">
    <property type="entry name" value="TEA/ATTS_dom"/>
</dbReference>
<evidence type="ECO:0000256" key="1">
    <source>
        <dbReference type="ARBA" id="ARBA00008421"/>
    </source>
</evidence>
<reference evidence="5 6" key="1">
    <citation type="journal article" date="2020" name="ISME J.">
        <title>Uncovering the hidden diversity of litter-decomposition mechanisms in mushroom-forming fungi.</title>
        <authorList>
            <person name="Floudas D."/>
            <person name="Bentzer J."/>
            <person name="Ahren D."/>
            <person name="Johansson T."/>
            <person name="Persson P."/>
            <person name="Tunlid A."/>
        </authorList>
    </citation>
    <scope>NUCLEOTIDE SEQUENCE [LARGE SCALE GENOMIC DNA]</scope>
    <source>
        <strain evidence="5 6">CBS 406.79</strain>
    </source>
</reference>
<feature type="region of interest" description="Disordered" evidence="3">
    <location>
        <begin position="122"/>
        <end position="161"/>
    </location>
</feature>
<dbReference type="AlphaFoldDB" id="A0A8H5M5G6"/>
<evidence type="ECO:0000259" key="4">
    <source>
        <dbReference type="PROSITE" id="PS51088"/>
    </source>
</evidence>
<dbReference type="OrthoDB" id="10006572at2759"/>
<dbReference type="Gene3D" id="6.10.20.40">
    <property type="entry name" value="TEA/ATTS domain"/>
    <property type="match status" value="1"/>
</dbReference>
<dbReference type="InterPro" id="IPR038096">
    <property type="entry name" value="TEA/ATTS_sf"/>
</dbReference>
<evidence type="ECO:0000256" key="3">
    <source>
        <dbReference type="SAM" id="MobiDB-lite"/>
    </source>
</evidence>
<feature type="DNA-binding region" description="TEA" evidence="2">
    <location>
        <begin position="39"/>
        <end position="110"/>
    </location>
</feature>
<feature type="domain" description="TEA" evidence="4">
    <location>
        <begin position="39"/>
        <end position="110"/>
    </location>
</feature>
<protein>
    <recommendedName>
        <fullName evidence="4">TEA domain-containing protein</fullName>
    </recommendedName>
</protein>
<dbReference type="PROSITE" id="PS51088">
    <property type="entry name" value="TEA_2"/>
    <property type="match status" value="1"/>
</dbReference>
<proteinExistence type="inferred from homology"/>
<evidence type="ECO:0000256" key="2">
    <source>
        <dbReference type="PROSITE-ProRule" id="PRU00505"/>
    </source>
</evidence>
<evidence type="ECO:0000313" key="6">
    <source>
        <dbReference type="Proteomes" id="UP000518752"/>
    </source>
</evidence>
<dbReference type="Proteomes" id="UP000518752">
    <property type="component" value="Unassembled WGS sequence"/>
</dbReference>
<comment type="similarity">
    <text evidence="1">Belongs to the TEC1 family.</text>
</comment>
<dbReference type="Pfam" id="PF01285">
    <property type="entry name" value="TEA"/>
    <property type="match status" value="1"/>
</dbReference>
<dbReference type="GO" id="GO:0003700">
    <property type="term" value="F:DNA-binding transcription factor activity"/>
    <property type="evidence" value="ECO:0007669"/>
    <property type="project" value="InterPro"/>
</dbReference>
<gene>
    <name evidence="5" type="ORF">D9757_009058</name>
</gene>
<name>A0A8H5M5G6_9AGAR</name>